<feature type="compositionally biased region" description="Polar residues" evidence="4">
    <location>
        <begin position="590"/>
        <end position="604"/>
    </location>
</feature>
<protein>
    <recommendedName>
        <fullName evidence="5">Shugoshin C-terminal domain-containing protein</fullName>
    </recommendedName>
</protein>
<gene>
    <name evidence="6" type="ORF">O181_051159</name>
</gene>
<dbReference type="OrthoDB" id="2507001at2759"/>
<dbReference type="GO" id="GO:0045132">
    <property type="term" value="P:meiotic chromosome segregation"/>
    <property type="evidence" value="ECO:0007669"/>
    <property type="project" value="InterPro"/>
</dbReference>
<feature type="region of interest" description="Disordered" evidence="4">
    <location>
        <begin position="440"/>
        <end position="693"/>
    </location>
</feature>
<feature type="compositionally biased region" description="Low complexity" evidence="4">
    <location>
        <begin position="365"/>
        <end position="380"/>
    </location>
</feature>
<dbReference type="EMBL" id="AVOT02022188">
    <property type="protein sequence ID" value="MBW0511444.1"/>
    <property type="molecule type" value="Genomic_DNA"/>
</dbReference>
<organism evidence="6 7">
    <name type="scientific">Austropuccinia psidii MF-1</name>
    <dbReference type="NCBI Taxonomy" id="1389203"/>
    <lineage>
        <taxon>Eukaryota</taxon>
        <taxon>Fungi</taxon>
        <taxon>Dikarya</taxon>
        <taxon>Basidiomycota</taxon>
        <taxon>Pucciniomycotina</taxon>
        <taxon>Pucciniomycetes</taxon>
        <taxon>Pucciniales</taxon>
        <taxon>Sphaerophragmiaceae</taxon>
        <taxon>Austropuccinia</taxon>
    </lineage>
</organism>
<feature type="coiled-coil region" evidence="3">
    <location>
        <begin position="41"/>
        <end position="78"/>
    </location>
</feature>
<reference evidence="6" key="1">
    <citation type="submission" date="2021-03" db="EMBL/GenBank/DDBJ databases">
        <title>Draft genome sequence of rust myrtle Austropuccinia psidii MF-1, a brazilian biotype.</title>
        <authorList>
            <person name="Quecine M.C."/>
            <person name="Pachon D.M.R."/>
            <person name="Bonatelli M.L."/>
            <person name="Correr F.H."/>
            <person name="Franceschini L.M."/>
            <person name="Leite T.F."/>
            <person name="Margarido G.R.A."/>
            <person name="Almeida C.A."/>
            <person name="Ferrarezi J.A."/>
            <person name="Labate C.A."/>
        </authorList>
    </citation>
    <scope>NUCLEOTIDE SEQUENCE</scope>
    <source>
        <strain evidence="6">MF-1</strain>
    </source>
</reference>
<feature type="compositionally biased region" description="Low complexity" evidence="4">
    <location>
        <begin position="616"/>
        <end position="645"/>
    </location>
</feature>
<evidence type="ECO:0000256" key="2">
    <source>
        <dbReference type="ARBA" id="ARBA00022829"/>
    </source>
</evidence>
<comment type="similarity">
    <text evidence="1">Belongs to the shugoshin family.</text>
</comment>
<evidence type="ECO:0000313" key="7">
    <source>
        <dbReference type="Proteomes" id="UP000765509"/>
    </source>
</evidence>
<dbReference type="GO" id="GO:0000775">
    <property type="term" value="C:chromosome, centromeric region"/>
    <property type="evidence" value="ECO:0007669"/>
    <property type="project" value="InterPro"/>
</dbReference>
<name>A0A9Q3DY50_9BASI</name>
<feature type="compositionally biased region" description="Polar residues" evidence="4">
    <location>
        <begin position="117"/>
        <end position="136"/>
    </location>
</feature>
<keyword evidence="7" id="KW-1185">Reference proteome</keyword>
<evidence type="ECO:0000256" key="3">
    <source>
        <dbReference type="SAM" id="Coils"/>
    </source>
</evidence>
<feature type="compositionally biased region" description="Basic and acidic residues" evidence="4">
    <location>
        <begin position="502"/>
        <end position="513"/>
    </location>
</feature>
<sequence length="721" mass="80288">MPATRSSGPPTAASLQPILMEALENFKQKHSKQNQDLIHKNRFLLKTTAELERTNKDLKNENLELRILARKAQAAALEWRQRAEGVHQSSNPIKSDDRERVRLALADIANRCKSLEASLSQPKESTSSASIANSQYPNRSFPSTVDLFTSSSLLTAKGRAELLALRERRRSQLPIDAEESRLSFINECSGNEDRSESTLLLETRQVESPINTRLQASIDHPDSSAFTSLLSDSTCVKSHKGFPLDPSPNEIIVSGSNHPRPLNGVSVELSNSNSQSNAFIDDDEKMANYRSQNNVKDRSRTTDYGKWDEQNEKEVDQGRDERELEEEDHDEDEEQDEQLTNSHFIDVRKYSGSTRPTHTCQYDRSPSPSSSSSLNESPEPQRGNKIRANDGCESHAKKLAILRQRRSKKQRRASLTPTGILETVNPAAFSLLSFNRTESTNFNESLGCRKGGKNEMPKANSLETELSVTESAIPSMSHHSYLKRRDSGLTKNEVVDEQESEPASKDEGWEKRPAAKKKRARAELDAVTEEQPMSSTHQPENEPKPLQLDTNLSGLGPREARRVRKEVNYALPSLSKKMRRPDSHGPPTKRPSNTIRHSQGSLNTKKTKLVKSSGATPSTVASNTSASTNTTLTLSSPTSSSSSSSLILPSKPQMTEPGITLNEWDEKGNGQKTKSDSRGDKKVNKPKSSEEPLKSVSINYLDFNLPNSCNNSSIRRRSHFH</sequence>
<dbReference type="InterPro" id="IPR011515">
    <property type="entry name" value="Shugoshin_C"/>
</dbReference>
<feature type="compositionally biased region" description="Basic and acidic residues" evidence="4">
    <location>
        <begin position="664"/>
        <end position="693"/>
    </location>
</feature>
<feature type="region of interest" description="Disordered" evidence="4">
    <location>
        <begin position="116"/>
        <end position="136"/>
    </location>
</feature>
<evidence type="ECO:0000256" key="1">
    <source>
        <dbReference type="ARBA" id="ARBA00010845"/>
    </source>
</evidence>
<feature type="domain" description="Shugoshin C-terminal" evidence="5">
    <location>
        <begin position="558"/>
        <end position="580"/>
    </location>
</feature>
<feature type="compositionally biased region" description="Acidic residues" evidence="4">
    <location>
        <begin position="323"/>
        <end position="337"/>
    </location>
</feature>
<keyword evidence="3" id="KW-0175">Coiled coil</keyword>
<dbReference type="GO" id="GO:0005634">
    <property type="term" value="C:nucleus"/>
    <property type="evidence" value="ECO:0007669"/>
    <property type="project" value="InterPro"/>
</dbReference>
<comment type="caution">
    <text evidence="6">The sequence shown here is derived from an EMBL/GenBank/DDBJ whole genome shotgun (WGS) entry which is preliminary data.</text>
</comment>
<accession>A0A9Q3DY50</accession>
<dbReference type="AlphaFoldDB" id="A0A9Q3DY50"/>
<feature type="region of interest" description="Disordered" evidence="4">
    <location>
        <begin position="241"/>
        <end position="393"/>
    </location>
</feature>
<feature type="compositionally biased region" description="Polar residues" evidence="4">
    <location>
        <begin position="461"/>
        <end position="478"/>
    </location>
</feature>
<dbReference type="Pfam" id="PF07557">
    <property type="entry name" value="Shugoshin_C"/>
    <property type="match status" value="1"/>
</dbReference>
<evidence type="ECO:0000256" key="4">
    <source>
        <dbReference type="SAM" id="MobiDB-lite"/>
    </source>
</evidence>
<evidence type="ECO:0000313" key="6">
    <source>
        <dbReference type="EMBL" id="MBW0511444.1"/>
    </source>
</evidence>
<feature type="compositionally biased region" description="Basic and acidic residues" evidence="4">
    <location>
        <begin position="295"/>
        <end position="322"/>
    </location>
</feature>
<keyword evidence="2" id="KW-0159">Chromosome partition</keyword>
<proteinExistence type="inferred from homology"/>
<evidence type="ECO:0000259" key="5">
    <source>
        <dbReference type="Pfam" id="PF07557"/>
    </source>
</evidence>
<feature type="compositionally biased region" description="Polar residues" evidence="4">
    <location>
        <begin position="351"/>
        <end position="364"/>
    </location>
</feature>
<dbReference type="Proteomes" id="UP000765509">
    <property type="component" value="Unassembled WGS sequence"/>
</dbReference>
<feature type="compositionally biased region" description="Polar residues" evidence="4">
    <location>
        <begin position="268"/>
        <end position="278"/>
    </location>
</feature>